<dbReference type="Pfam" id="PF01223">
    <property type="entry name" value="Endonuclease_NS"/>
    <property type="match status" value="1"/>
</dbReference>
<dbReference type="SMART" id="SM00892">
    <property type="entry name" value="Endonuclease_NS"/>
    <property type="match status" value="1"/>
</dbReference>
<feature type="domain" description="DNA/RNA non-specific endonuclease/pyrophosphatase/phosphodiesterase" evidence="3">
    <location>
        <begin position="236"/>
        <end position="446"/>
    </location>
</feature>
<keyword evidence="4" id="KW-0540">Nuclease</keyword>
<dbReference type="InterPro" id="IPR040255">
    <property type="entry name" value="Non-specific_endonuclease"/>
</dbReference>
<dbReference type="PROSITE" id="PS51257">
    <property type="entry name" value="PROKAR_LIPOPROTEIN"/>
    <property type="match status" value="1"/>
</dbReference>
<keyword evidence="1" id="KW-0732">Signal</keyword>
<dbReference type="PANTHER" id="PTHR13966:SF5">
    <property type="entry name" value="ENDONUCLEASE G, MITOCHONDRIAL"/>
    <property type="match status" value="1"/>
</dbReference>
<feature type="domain" description="ENPP1-3/EXOG-like endonuclease/phosphodiesterase" evidence="2">
    <location>
        <begin position="237"/>
        <end position="446"/>
    </location>
</feature>
<dbReference type="GO" id="GO:0004519">
    <property type="term" value="F:endonuclease activity"/>
    <property type="evidence" value="ECO:0007669"/>
    <property type="project" value="UniProtKB-KW"/>
</dbReference>
<keyword evidence="4" id="KW-0255">Endonuclease</keyword>
<evidence type="ECO:0000259" key="3">
    <source>
        <dbReference type="SMART" id="SM00892"/>
    </source>
</evidence>
<dbReference type="SMART" id="SM00477">
    <property type="entry name" value="NUC"/>
    <property type="match status" value="1"/>
</dbReference>
<feature type="chain" id="PRO_5046349484" evidence="1">
    <location>
        <begin position="19"/>
        <end position="458"/>
    </location>
</feature>
<dbReference type="InterPro" id="IPR044929">
    <property type="entry name" value="DNA/RNA_non-sp_Endonuclease_sf"/>
</dbReference>
<dbReference type="InterPro" id="IPR044925">
    <property type="entry name" value="His-Me_finger_sf"/>
</dbReference>
<dbReference type="InterPro" id="IPR001604">
    <property type="entry name" value="Endo_G_ENPP1-like_dom"/>
</dbReference>
<organism evidence="4 5">
    <name type="scientific">Mucilaginibacter aquariorum</name>
    <dbReference type="NCBI Taxonomy" id="2967225"/>
    <lineage>
        <taxon>Bacteria</taxon>
        <taxon>Pseudomonadati</taxon>
        <taxon>Bacteroidota</taxon>
        <taxon>Sphingobacteriia</taxon>
        <taxon>Sphingobacteriales</taxon>
        <taxon>Sphingobacteriaceae</taxon>
        <taxon>Mucilaginibacter</taxon>
    </lineage>
</organism>
<evidence type="ECO:0000256" key="1">
    <source>
        <dbReference type="SAM" id="SignalP"/>
    </source>
</evidence>
<dbReference type="RefSeq" id="WP_256537442.1">
    <property type="nucleotide sequence ID" value="NZ_JANHOH010000001.1"/>
</dbReference>
<protein>
    <submittedName>
        <fullName evidence="4">DNA/RNA non-specific endonuclease</fullName>
    </submittedName>
</protein>
<keyword evidence="5" id="KW-1185">Reference proteome</keyword>
<proteinExistence type="predicted"/>
<name>A0ABT1SY06_9SPHI</name>
<dbReference type="CDD" id="cd00091">
    <property type="entry name" value="NUC"/>
    <property type="match status" value="1"/>
</dbReference>
<keyword evidence="4" id="KW-0378">Hydrolase</keyword>
<dbReference type="EMBL" id="JANHOH010000001">
    <property type="protein sequence ID" value="MCQ6957235.1"/>
    <property type="molecule type" value="Genomic_DNA"/>
</dbReference>
<evidence type="ECO:0000313" key="4">
    <source>
        <dbReference type="EMBL" id="MCQ6957235.1"/>
    </source>
</evidence>
<feature type="signal peptide" evidence="1">
    <location>
        <begin position="1"/>
        <end position="18"/>
    </location>
</feature>
<dbReference type="Proteomes" id="UP001204376">
    <property type="component" value="Unassembled WGS sequence"/>
</dbReference>
<dbReference type="Gene3D" id="3.40.570.10">
    <property type="entry name" value="Extracellular Endonuclease, subunit A"/>
    <property type="match status" value="1"/>
</dbReference>
<dbReference type="SUPFAM" id="SSF54060">
    <property type="entry name" value="His-Me finger endonucleases"/>
    <property type="match status" value="1"/>
</dbReference>
<gene>
    <name evidence="4" type="ORF">NPE20_04680</name>
</gene>
<comment type="caution">
    <text evidence="4">The sequence shown here is derived from an EMBL/GenBank/DDBJ whole genome shotgun (WGS) entry which is preliminary data.</text>
</comment>
<reference evidence="4 5" key="1">
    <citation type="submission" date="2022-07" db="EMBL/GenBank/DDBJ databases">
        <title>Mucilaginibacter sp. JC4.</title>
        <authorList>
            <person name="Le V."/>
            <person name="Ko S.-R."/>
            <person name="Ahn C.-Y."/>
            <person name="Oh H.-M."/>
        </authorList>
    </citation>
    <scope>NUCLEOTIDE SEQUENCE [LARGE SCALE GENOMIC DNA]</scope>
    <source>
        <strain evidence="4 5">JC4</strain>
    </source>
</reference>
<evidence type="ECO:0000259" key="2">
    <source>
        <dbReference type="SMART" id="SM00477"/>
    </source>
</evidence>
<dbReference type="InterPro" id="IPR020821">
    <property type="entry name" value="ENPP1-3/EXOG-like_nuc-like"/>
</dbReference>
<evidence type="ECO:0000313" key="5">
    <source>
        <dbReference type="Proteomes" id="UP001204376"/>
    </source>
</evidence>
<accession>A0ABT1SY06</accession>
<sequence>MKIRHLLFSPLAALFLLASCSKDTTAPAPESGTGQTTAVSSKLRTTAITQTFSEGFESGSKTAYAISNVTLGSGSWSMDDALIGNTTSDHKAGSQSVRIRNTGTLGMNFNVAAGASTVTVKYAVYGTDGSSAFQLWASSNSGSSYTQVGGTITASSAALNTATFTVNQAGTLRFQLRKTSGGTNRINIDDFIVNSYDNGSTGGGTGGSTGDNSNLLMGNPSGATGSIVFPANYLMDQTYFTESYNRDRGTPNWVSWYVGSSSLGATARTDAFRADLNLPSGWYQVGSTSYSGSGFDRGHNCPSADRTTTVTANEATFLMTNMIPQAPNNNQQTWANLENYARSLVAAGNEVYIVMGSYGTGGTGSNGFASTINSGHVTVPSNVWKVVVVLPNGNSDLSRVTSSTRVIAVNTPNINTTNSDWKTYRCSVRSIESATGYNLLSALPQSVQDAVETRVDNL</sequence>
<dbReference type="PANTHER" id="PTHR13966">
    <property type="entry name" value="ENDONUCLEASE RELATED"/>
    <property type="match status" value="1"/>
</dbReference>